<dbReference type="GO" id="GO:0000976">
    <property type="term" value="F:transcription cis-regulatory region binding"/>
    <property type="evidence" value="ECO:0007669"/>
    <property type="project" value="TreeGrafter"/>
</dbReference>
<proteinExistence type="predicted"/>
<dbReference type="Proteomes" id="UP000236569">
    <property type="component" value="Unassembled WGS sequence"/>
</dbReference>
<protein>
    <submittedName>
        <fullName evidence="4">Transcriptional regulator, TetR family</fullName>
    </submittedName>
</protein>
<sequence>MTRSTPGSTPPARQSGEERRAAVIEAAIEEFAGRGYAGGSTETIARRVGISQPYVFRLFGTKRELFLAAVDAVFSHVQRVFTVAAQSTQGDKMDAMGLAYEGLRSRRHELLLLLQAFSASGEDEIRQEVRRRYRALFEEVRALSGASHTQVQNFFASGMLITIASVLDLPELLVWEDP</sequence>
<dbReference type="EMBL" id="BFAG01000020">
    <property type="protein sequence ID" value="GBF07977.1"/>
    <property type="molecule type" value="Genomic_DNA"/>
</dbReference>
<dbReference type="InterPro" id="IPR050109">
    <property type="entry name" value="HTH-type_TetR-like_transc_reg"/>
</dbReference>
<evidence type="ECO:0000256" key="1">
    <source>
        <dbReference type="ARBA" id="ARBA00023125"/>
    </source>
</evidence>
<keyword evidence="5" id="KW-1185">Reference proteome</keyword>
<feature type="domain" description="HTH tetR-type" evidence="3">
    <location>
        <begin position="17"/>
        <end position="77"/>
    </location>
</feature>
<evidence type="ECO:0000313" key="5">
    <source>
        <dbReference type="Proteomes" id="UP000236569"/>
    </source>
</evidence>
<comment type="caution">
    <text evidence="4">The sequence shown here is derived from an EMBL/GenBank/DDBJ whole genome shotgun (WGS) entry which is preliminary data.</text>
</comment>
<evidence type="ECO:0000259" key="3">
    <source>
        <dbReference type="PROSITE" id="PS50977"/>
    </source>
</evidence>
<evidence type="ECO:0000313" key="4">
    <source>
        <dbReference type="EMBL" id="GBF07977.1"/>
    </source>
</evidence>
<dbReference type="OrthoDB" id="2356263at2"/>
<feature type="DNA-binding region" description="H-T-H motif" evidence="2">
    <location>
        <begin position="40"/>
        <end position="59"/>
    </location>
</feature>
<keyword evidence="1 2" id="KW-0238">DNA-binding</keyword>
<dbReference type="SUPFAM" id="SSF46689">
    <property type="entry name" value="Homeodomain-like"/>
    <property type="match status" value="1"/>
</dbReference>
<dbReference type="PANTHER" id="PTHR30055:SF146">
    <property type="entry name" value="HTH-TYPE TRANSCRIPTIONAL DUAL REGULATOR CECR"/>
    <property type="match status" value="1"/>
</dbReference>
<dbReference type="InterPro" id="IPR001647">
    <property type="entry name" value="HTH_TetR"/>
</dbReference>
<name>A0A2I9DXN0_9DEIO</name>
<dbReference type="Gene3D" id="1.10.357.10">
    <property type="entry name" value="Tetracycline Repressor, domain 2"/>
    <property type="match status" value="1"/>
</dbReference>
<dbReference type="PANTHER" id="PTHR30055">
    <property type="entry name" value="HTH-TYPE TRANSCRIPTIONAL REGULATOR RUTR"/>
    <property type="match status" value="1"/>
</dbReference>
<dbReference type="AlphaFoldDB" id="A0A2I9DXN0"/>
<dbReference type="InterPro" id="IPR009057">
    <property type="entry name" value="Homeodomain-like_sf"/>
</dbReference>
<organism evidence="4 5">
    <name type="scientific">Deinococcus aerius</name>
    <dbReference type="NCBI Taxonomy" id="200253"/>
    <lineage>
        <taxon>Bacteria</taxon>
        <taxon>Thermotogati</taxon>
        <taxon>Deinococcota</taxon>
        <taxon>Deinococci</taxon>
        <taxon>Deinococcales</taxon>
        <taxon>Deinococcaceae</taxon>
        <taxon>Deinococcus</taxon>
    </lineage>
</organism>
<dbReference type="PROSITE" id="PS50977">
    <property type="entry name" value="HTH_TETR_2"/>
    <property type="match status" value="1"/>
</dbReference>
<dbReference type="RefSeq" id="WP_103131259.1">
    <property type="nucleotide sequence ID" value="NZ_BFAG01000020.1"/>
</dbReference>
<evidence type="ECO:0000256" key="2">
    <source>
        <dbReference type="PROSITE-ProRule" id="PRU00335"/>
    </source>
</evidence>
<accession>A0A2I9DXN0</accession>
<dbReference type="GO" id="GO:0003700">
    <property type="term" value="F:DNA-binding transcription factor activity"/>
    <property type="evidence" value="ECO:0007669"/>
    <property type="project" value="TreeGrafter"/>
</dbReference>
<gene>
    <name evidence="4" type="ORF">DAERI_200034</name>
</gene>
<dbReference type="Pfam" id="PF00440">
    <property type="entry name" value="TetR_N"/>
    <property type="match status" value="1"/>
</dbReference>
<reference evidence="5" key="1">
    <citation type="submission" date="2018-01" db="EMBL/GenBank/DDBJ databases">
        <title>Draft Genome Sequence of the Radioresistant Bacterium Deinococcus aerius TR0125, Isolated from the Higher Atmosphere above Japan.</title>
        <authorList>
            <person name="Satoh K."/>
            <person name="Arai H."/>
            <person name="Sanzen T."/>
            <person name="Kawaguchi Y."/>
            <person name="Hayashi H."/>
            <person name="Yokobori S."/>
            <person name="Yamagishi A."/>
            <person name="Oono Y."/>
            <person name="Narumi I."/>
        </authorList>
    </citation>
    <scope>NUCLEOTIDE SEQUENCE [LARGE SCALE GENOMIC DNA]</scope>
    <source>
        <strain evidence="5">TR0125</strain>
    </source>
</reference>
<dbReference type="PRINTS" id="PR00455">
    <property type="entry name" value="HTHTETR"/>
</dbReference>